<proteinExistence type="predicted"/>
<sequence length="92" mass="10848">MRSESVTSKAQRPMNLFSWQNHNPALQEVKHADLKRDLIHKENKHTLSHNRSRQQLTKSEKVRLSKPNRVRIRVSQGMEAQFLGKRRHVLTS</sequence>
<reference evidence="1 2" key="1">
    <citation type="journal article" date="2006" name="Science">
        <title>The genome of black cottonwood, Populus trichocarpa (Torr. &amp; Gray).</title>
        <authorList>
            <person name="Tuskan G.A."/>
            <person name="Difazio S."/>
            <person name="Jansson S."/>
            <person name="Bohlmann J."/>
            <person name="Grigoriev I."/>
            <person name="Hellsten U."/>
            <person name="Putnam N."/>
            <person name="Ralph S."/>
            <person name="Rombauts S."/>
            <person name="Salamov A."/>
            <person name="Schein J."/>
            <person name="Sterck L."/>
            <person name="Aerts A."/>
            <person name="Bhalerao R.R."/>
            <person name="Bhalerao R.P."/>
            <person name="Blaudez D."/>
            <person name="Boerjan W."/>
            <person name="Brun A."/>
            <person name="Brunner A."/>
            <person name="Busov V."/>
            <person name="Campbell M."/>
            <person name="Carlson J."/>
            <person name="Chalot M."/>
            <person name="Chapman J."/>
            <person name="Chen G.L."/>
            <person name="Cooper D."/>
            <person name="Coutinho P.M."/>
            <person name="Couturier J."/>
            <person name="Covert S."/>
            <person name="Cronk Q."/>
            <person name="Cunningham R."/>
            <person name="Davis J."/>
            <person name="Degroeve S."/>
            <person name="Dejardin A."/>
            <person name="Depamphilis C."/>
            <person name="Detter J."/>
            <person name="Dirks B."/>
            <person name="Dubchak I."/>
            <person name="Duplessis S."/>
            <person name="Ehlting J."/>
            <person name="Ellis B."/>
            <person name="Gendler K."/>
            <person name="Goodstein D."/>
            <person name="Gribskov M."/>
            <person name="Grimwood J."/>
            <person name="Groover A."/>
            <person name="Gunter L."/>
            <person name="Hamberger B."/>
            <person name="Heinze B."/>
            <person name="Helariutta Y."/>
            <person name="Henrissat B."/>
            <person name="Holligan D."/>
            <person name="Holt R."/>
            <person name="Huang W."/>
            <person name="Islam-Faridi N."/>
            <person name="Jones S."/>
            <person name="Jones-Rhoades M."/>
            <person name="Jorgensen R."/>
            <person name="Joshi C."/>
            <person name="Kangasjarvi J."/>
            <person name="Karlsson J."/>
            <person name="Kelleher C."/>
            <person name="Kirkpatrick R."/>
            <person name="Kirst M."/>
            <person name="Kohler A."/>
            <person name="Kalluri U."/>
            <person name="Larimer F."/>
            <person name="Leebens-Mack J."/>
            <person name="Leple J.C."/>
            <person name="Locascio P."/>
            <person name="Lou Y."/>
            <person name="Lucas S."/>
            <person name="Martin F."/>
            <person name="Montanini B."/>
            <person name="Napoli C."/>
            <person name="Nelson D.R."/>
            <person name="Nelson C."/>
            <person name="Nieminen K."/>
            <person name="Nilsson O."/>
            <person name="Pereda V."/>
            <person name="Peter G."/>
            <person name="Philippe R."/>
            <person name="Pilate G."/>
            <person name="Poliakov A."/>
            <person name="Razumovskaya J."/>
            <person name="Richardson P."/>
            <person name="Rinaldi C."/>
            <person name="Ritland K."/>
            <person name="Rouze P."/>
            <person name="Ryaboy D."/>
            <person name="Schmutz J."/>
            <person name="Schrader J."/>
            <person name="Segerman B."/>
            <person name="Shin H."/>
            <person name="Siddiqui A."/>
            <person name="Sterky F."/>
            <person name="Terry A."/>
            <person name="Tsai C.J."/>
            <person name="Uberbacher E."/>
            <person name="Unneberg P."/>
            <person name="Vahala J."/>
            <person name="Wall K."/>
            <person name="Wessler S."/>
            <person name="Yang G."/>
            <person name="Yin T."/>
            <person name="Douglas C."/>
            <person name="Marra M."/>
            <person name="Sandberg G."/>
            <person name="Van de Peer Y."/>
            <person name="Rokhsar D."/>
        </authorList>
    </citation>
    <scope>NUCLEOTIDE SEQUENCE [LARGE SCALE GENOMIC DNA]</scope>
    <source>
        <strain evidence="2">cv. Nisqually</strain>
    </source>
</reference>
<keyword evidence="2" id="KW-1185">Reference proteome</keyword>
<evidence type="ECO:0000313" key="1">
    <source>
        <dbReference type="EMBL" id="KAI9400762.1"/>
    </source>
</evidence>
<name>A0ACC0TGQ7_POPTR</name>
<accession>A0ACC0TGQ7</accession>
<protein>
    <submittedName>
        <fullName evidence="1">Uncharacterized protein</fullName>
    </submittedName>
</protein>
<organism evidence="1 2">
    <name type="scientific">Populus trichocarpa</name>
    <name type="common">Western balsam poplar</name>
    <name type="synonym">Populus balsamifera subsp. trichocarpa</name>
    <dbReference type="NCBI Taxonomy" id="3694"/>
    <lineage>
        <taxon>Eukaryota</taxon>
        <taxon>Viridiplantae</taxon>
        <taxon>Streptophyta</taxon>
        <taxon>Embryophyta</taxon>
        <taxon>Tracheophyta</taxon>
        <taxon>Spermatophyta</taxon>
        <taxon>Magnoliopsida</taxon>
        <taxon>eudicotyledons</taxon>
        <taxon>Gunneridae</taxon>
        <taxon>Pentapetalae</taxon>
        <taxon>rosids</taxon>
        <taxon>fabids</taxon>
        <taxon>Malpighiales</taxon>
        <taxon>Salicaceae</taxon>
        <taxon>Saliceae</taxon>
        <taxon>Populus</taxon>
    </lineage>
</organism>
<dbReference type="Proteomes" id="UP000006729">
    <property type="component" value="Chromosome 1"/>
</dbReference>
<evidence type="ECO:0000313" key="2">
    <source>
        <dbReference type="Proteomes" id="UP000006729"/>
    </source>
</evidence>
<gene>
    <name evidence="1" type="ORF">POPTR_001G027950v4</name>
</gene>
<comment type="caution">
    <text evidence="1">The sequence shown here is derived from an EMBL/GenBank/DDBJ whole genome shotgun (WGS) entry which is preliminary data.</text>
</comment>
<dbReference type="EMBL" id="CM009290">
    <property type="protein sequence ID" value="KAI9400762.1"/>
    <property type="molecule type" value="Genomic_DNA"/>
</dbReference>